<sequence>MFLSVGPTLSDFVTSVTGPVFKVCAPGPGPSPIPSVDSCHIATPIIDVILTGGAPRTESFVPRSYFNGAYRRQFKTAPAALCQSSEARWRTLRDHTSKTVILPPVYSAW</sequence>
<name>A0A5B0NFJ8_PUCGR</name>
<evidence type="ECO:0000313" key="1">
    <source>
        <dbReference type="EMBL" id="KAA1088111.1"/>
    </source>
</evidence>
<dbReference type="EMBL" id="VDEP01000407">
    <property type="protein sequence ID" value="KAA1088111.1"/>
    <property type="molecule type" value="Genomic_DNA"/>
</dbReference>
<comment type="caution">
    <text evidence="1">The sequence shown here is derived from an EMBL/GenBank/DDBJ whole genome shotgun (WGS) entry which is preliminary data.</text>
</comment>
<accession>A0A5B0NFJ8</accession>
<proteinExistence type="predicted"/>
<dbReference type="Proteomes" id="UP000325313">
    <property type="component" value="Unassembled WGS sequence"/>
</dbReference>
<evidence type="ECO:0000313" key="2">
    <source>
        <dbReference type="Proteomes" id="UP000325313"/>
    </source>
</evidence>
<dbReference type="AlphaFoldDB" id="A0A5B0NFJ8"/>
<reference evidence="1 2" key="1">
    <citation type="submission" date="2019-05" db="EMBL/GenBank/DDBJ databases">
        <title>Emergence of the Ug99 lineage of the wheat stem rust pathogen through somatic hybridization.</title>
        <authorList>
            <person name="Li F."/>
            <person name="Upadhyaya N.M."/>
            <person name="Sperschneider J."/>
            <person name="Matny O."/>
            <person name="Nguyen-Phuc H."/>
            <person name="Mago R."/>
            <person name="Raley C."/>
            <person name="Miller M.E."/>
            <person name="Silverstein K.A.T."/>
            <person name="Henningsen E."/>
            <person name="Hirsch C.D."/>
            <person name="Visser B."/>
            <person name="Pretorius Z.A."/>
            <person name="Steffenson B.J."/>
            <person name="Schwessinger B."/>
            <person name="Dodds P.N."/>
            <person name="Figueroa M."/>
        </authorList>
    </citation>
    <scope>NUCLEOTIDE SEQUENCE [LARGE SCALE GENOMIC DNA]</scope>
    <source>
        <strain evidence="1 2">Ug99</strain>
    </source>
</reference>
<protein>
    <submittedName>
        <fullName evidence="1">Uncharacterized protein</fullName>
    </submittedName>
</protein>
<organism evidence="1 2">
    <name type="scientific">Puccinia graminis f. sp. tritici</name>
    <dbReference type="NCBI Taxonomy" id="56615"/>
    <lineage>
        <taxon>Eukaryota</taxon>
        <taxon>Fungi</taxon>
        <taxon>Dikarya</taxon>
        <taxon>Basidiomycota</taxon>
        <taxon>Pucciniomycotina</taxon>
        <taxon>Pucciniomycetes</taxon>
        <taxon>Pucciniales</taxon>
        <taxon>Pucciniaceae</taxon>
        <taxon>Puccinia</taxon>
    </lineage>
</organism>
<gene>
    <name evidence="1" type="ORF">PGTUg99_005970</name>
</gene>